<evidence type="ECO:0000313" key="2">
    <source>
        <dbReference type="EMBL" id="RBP68319.1"/>
    </source>
</evidence>
<reference evidence="2 3" key="1">
    <citation type="submission" date="2018-06" db="EMBL/GenBank/DDBJ databases">
        <title>Genomic Encyclopedia of Type Strains, Phase IV (KMG-IV): sequencing the most valuable type-strain genomes for metagenomic binning, comparative biology and taxonomic classification.</title>
        <authorList>
            <person name="Goeker M."/>
        </authorList>
    </citation>
    <scope>NUCLEOTIDE SEQUENCE [LARGE SCALE GENOMIC DNA]</scope>
    <source>
        <strain evidence="2 3">DSM 22112</strain>
    </source>
</reference>
<keyword evidence="1" id="KW-0812">Transmembrane</keyword>
<keyword evidence="1" id="KW-0472">Membrane</keyword>
<feature type="transmembrane region" description="Helical" evidence="1">
    <location>
        <begin position="34"/>
        <end position="51"/>
    </location>
</feature>
<dbReference type="EMBL" id="QNRX01000003">
    <property type="protein sequence ID" value="RBP68319.1"/>
    <property type="molecule type" value="Genomic_DNA"/>
</dbReference>
<comment type="caution">
    <text evidence="2">The sequence shown here is derived from an EMBL/GenBank/DDBJ whole genome shotgun (WGS) entry which is preliminary data.</text>
</comment>
<sequence>MNTRKSHFIKQVVILFMFTTIISILLTPEKRTNLLKYMFIGILISIIVTFIRNKFYKK</sequence>
<dbReference type="AlphaFoldDB" id="A0A366IEM2"/>
<evidence type="ECO:0000313" key="3">
    <source>
        <dbReference type="Proteomes" id="UP000253490"/>
    </source>
</evidence>
<gene>
    <name evidence="2" type="ORF">DES36_10380</name>
</gene>
<protein>
    <submittedName>
        <fullName evidence="2">Uncharacterized protein</fullName>
    </submittedName>
</protein>
<dbReference type="Proteomes" id="UP000253490">
    <property type="component" value="Unassembled WGS sequence"/>
</dbReference>
<evidence type="ECO:0000256" key="1">
    <source>
        <dbReference type="SAM" id="Phobius"/>
    </source>
</evidence>
<name>A0A366IEM2_9FIRM</name>
<feature type="transmembrane region" description="Helical" evidence="1">
    <location>
        <begin position="12"/>
        <end position="28"/>
    </location>
</feature>
<dbReference type="RefSeq" id="WP_170128155.1">
    <property type="nucleotide sequence ID" value="NZ_CALNCS010000211.1"/>
</dbReference>
<keyword evidence="3" id="KW-1185">Reference proteome</keyword>
<proteinExistence type="predicted"/>
<organism evidence="2 3">
    <name type="scientific">Alkalibaculum bacchi</name>
    <dbReference type="NCBI Taxonomy" id="645887"/>
    <lineage>
        <taxon>Bacteria</taxon>
        <taxon>Bacillati</taxon>
        <taxon>Bacillota</taxon>
        <taxon>Clostridia</taxon>
        <taxon>Eubacteriales</taxon>
        <taxon>Eubacteriaceae</taxon>
        <taxon>Alkalibaculum</taxon>
    </lineage>
</organism>
<accession>A0A366IEM2</accession>
<keyword evidence="1" id="KW-1133">Transmembrane helix</keyword>